<dbReference type="PANTHER" id="PTHR21248">
    <property type="entry name" value="CARDIOLIPIN SYNTHASE"/>
    <property type="match status" value="1"/>
</dbReference>
<feature type="domain" description="PLD phosphodiesterase" evidence="14">
    <location>
        <begin position="215"/>
        <end position="242"/>
    </location>
</feature>
<evidence type="ECO:0000256" key="5">
    <source>
        <dbReference type="ARBA" id="ARBA00022692"/>
    </source>
</evidence>
<dbReference type="Pfam" id="PF13396">
    <property type="entry name" value="PLDc_N"/>
    <property type="match status" value="1"/>
</dbReference>
<evidence type="ECO:0000256" key="4">
    <source>
        <dbReference type="ARBA" id="ARBA00022679"/>
    </source>
</evidence>
<evidence type="ECO:0000256" key="13">
    <source>
        <dbReference type="SAM" id="Phobius"/>
    </source>
</evidence>
<organism evidence="15">
    <name type="scientific">Candidatus Thiocaldithrix dubininis</name>
    <dbReference type="NCBI Taxonomy" id="3080823"/>
    <lineage>
        <taxon>Bacteria</taxon>
        <taxon>Pseudomonadati</taxon>
        <taxon>Pseudomonadota</taxon>
        <taxon>Gammaproteobacteria</taxon>
        <taxon>Thiotrichales</taxon>
        <taxon>Thiotrichaceae</taxon>
        <taxon>Candidatus Thiocaldithrix</taxon>
    </lineage>
</organism>
<dbReference type="GO" id="GO:0005886">
    <property type="term" value="C:plasma membrane"/>
    <property type="evidence" value="ECO:0007669"/>
    <property type="project" value="UniProtKB-SubCell"/>
</dbReference>
<dbReference type="GO" id="GO:0032049">
    <property type="term" value="P:cardiolipin biosynthetic process"/>
    <property type="evidence" value="ECO:0007669"/>
    <property type="project" value="UniProtKB-UniRule"/>
</dbReference>
<dbReference type="EMBL" id="CP124755">
    <property type="protein sequence ID" value="WGZ91068.1"/>
    <property type="molecule type" value="Genomic_DNA"/>
</dbReference>
<evidence type="ECO:0000259" key="14">
    <source>
        <dbReference type="PROSITE" id="PS50035"/>
    </source>
</evidence>
<keyword evidence="3" id="KW-0444">Lipid biosynthesis</keyword>
<dbReference type="InterPro" id="IPR027379">
    <property type="entry name" value="CLS_N"/>
</dbReference>
<evidence type="ECO:0000256" key="1">
    <source>
        <dbReference type="ARBA" id="ARBA00004651"/>
    </source>
</evidence>
<dbReference type="EC" id="2.7.8.-" evidence="12"/>
<dbReference type="NCBIfam" id="TIGR04265">
    <property type="entry name" value="bac_cardiolipin"/>
    <property type="match status" value="1"/>
</dbReference>
<dbReference type="Pfam" id="PF13091">
    <property type="entry name" value="PLDc_2"/>
    <property type="match status" value="2"/>
</dbReference>
<evidence type="ECO:0000256" key="11">
    <source>
        <dbReference type="ARBA" id="ARBA00023264"/>
    </source>
</evidence>
<dbReference type="PANTHER" id="PTHR21248:SF22">
    <property type="entry name" value="PHOSPHOLIPASE D"/>
    <property type="match status" value="1"/>
</dbReference>
<evidence type="ECO:0000313" key="15">
    <source>
        <dbReference type="EMBL" id="WGZ91068.1"/>
    </source>
</evidence>
<proteinExistence type="predicted"/>
<dbReference type="PROSITE" id="PS50035">
    <property type="entry name" value="PLD"/>
    <property type="match status" value="2"/>
</dbReference>
<dbReference type="InterPro" id="IPR001736">
    <property type="entry name" value="PLipase_D/transphosphatidylase"/>
</dbReference>
<comment type="subcellular location">
    <subcellularLocation>
        <location evidence="1">Cell membrane</location>
        <topology evidence="1">Multi-pass membrane protein</topology>
    </subcellularLocation>
</comment>
<keyword evidence="2" id="KW-1003">Cell membrane</keyword>
<dbReference type="SMART" id="SM00155">
    <property type="entry name" value="PLDc"/>
    <property type="match status" value="2"/>
</dbReference>
<keyword evidence="11" id="KW-1208">Phospholipid metabolism</keyword>
<dbReference type="SUPFAM" id="SSF56024">
    <property type="entry name" value="Phospholipase D/nuclease"/>
    <property type="match status" value="2"/>
</dbReference>
<feature type="transmembrane region" description="Helical" evidence="13">
    <location>
        <begin position="37"/>
        <end position="55"/>
    </location>
</feature>
<keyword evidence="4" id="KW-0808">Transferase</keyword>
<keyword evidence="8" id="KW-0443">Lipid metabolism</keyword>
<dbReference type="Proteomes" id="UP001300672">
    <property type="component" value="Chromosome"/>
</dbReference>
<feature type="transmembrane region" description="Helical" evidence="13">
    <location>
        <begin position="6"/>
        <end position="25"/>
    </location>
</feature>
<keyword evidence="5 13" id="KW-0812">Transmembrane</keyword>
<feature type="domain" description="PLD phosphodiesterase" evidence="14">
    <location>
        <begin position="392"/>
        <end position="419"/>
    </location>
</feature>
<evidence type="ECO:0000256" key="9">
    <source>
        <dbReference type="ARBA" id="ARBA00023136"/>
    </source>
</evidence>
<reference evidence="15" key="2">
    <citation type="submission" date="2023-04" db="EMBL/GenBank/DDBJ databases">
        <authorList>
            <person name="Beletskiy A.V."/>
            <person name="Mardanov A.V."/>
            <person name="Ravin N.V."/>
        </authorList>
    </citation>
    <scope>NUCLEOTIDE SEQUENCE</scope>
    <source>
        <strain evidence="15">GKL-01</strain>
    </source>
</reference>
<evidence type="ECO:0000256" key="2">
    <source>
        <dbReference type="ARBA" id="ARBA00022475"/>
    </source>
</evidence>
<name>A0AA95KKK6_9GAMM</name>
<evidence type="ECO:0000256" key="10">
    <source>
        <dbReference type="ARBA" id="ARBA00023209"/>
    </source>
</evidence>
<dbReference type="CDD" id="cd09152">
    <property type="entry name" value="PLDc_EcCLS_like_1"/>
    <property type="match status" value="1"/>
</dbReference>
<accession>A0AA95KKK6</accession>
<protein>
    <recommendedName>
        <fullName evidence="12">Cardiolipin synthase</fullName>
        <ecNumber evidence="12">2.7.8.-</ecNumber>
    </recommendedName>
</protein>
<evidence type="ECO:0000256" key="7">
    <source>
        <dbReference type="ARBA" id="ARBA00022989"/>
    </source>
</evidence>
<evidence type="ECO:0000256" key="3">
    <source>
        <dbReference type="ARBA" id="ARBA00022516"/>
    </source>
</evidence>
<evidence type="ECO:0000256" key="6">
    <source>
        <dbReference type="ARBA" id="ARBA00022737"/>
    </source>
</evidence>
<keyword evidence="7 13" id="KW-1133">Transmembrane helix</keyword>
<keyword evidence="6" id="KW-0677">Repeat</keyword>
<sequence>MDIKQYVLLSLLFLLQLTFSIRVLLRTHRQPASRIAWLVVINAFPFVGVLAYLALGEVSIGLSRMQRLKSVQRCLELAQINNIPIQPPEIPIRYQALFTLGQSISGFFPVGGNTAQLLANSEAAIAQLVADIDAAQHHISILFYIWLNDNSGTKVADALVRAAQRGVTCRILIDRFGSRFLLRSPLWHKMRAAGVQLGIALPVKSLLLAPFTGRLDIRNHRKIVVIDRDITYCGSQNCADPAFTIKAKYAPWVDIWVRFTGPIASQNQILFANDWLLHVNEDTSQQLRLPTIAGFDDNVIAQVIGTGPTIRATATSEFISQLLSVANYHIFITTPYYVPDEIIQTALCTAAYRGVDTSIIFPARNDSWIVSAASRSYYISLLQAGVKIYEYQKGLLHAKTITLDNELSFIGSTNLDRRSFELNYENNMLIYNQAFTHDVQTRQRAYLADSQQITLEAVQAWSKPKQLWNNTIAMLGPVL</sequence>
<dbReference type="GO" id="GO:0008808">
    <property type="term" value="F:cardiolipin synthase activity"/>
    <property type="evidence" value="ECO:0007669"/>
    <property type="project" value="UniProtKB-UniRule"/>
</dbReference>
<dbReference type="Gene3D" id="3.30.870.10">
    <property type="entry name" value="Endonuclease Chain A"/>
    <property type="match status" value="2"/>
</dbReference>
<evidence type="ECO:0000256" key="8">
    <source>
        <dbReference type="ARBA" id="ARBA00023098"/>
    </source>
</evidence>
<keyword evidence="10" id="KW-0594">Phospholipid biosynthesis</keyword>
<dbReference type="KEGG" id="tdu:QJT80_01030"/>
<dbReference type="InterPro" id="IPR022924">
    <property type="entry name" value="Cardiolipin_synthase"/>
</dbReference>
<reference evidence="15" key="1">
    <citation type="journal article" date="2023" name="Int. J. Mol. Sci.">
        <title>Metagenomics Revealed a New Genus 'Candidatus Thiocaldithrix dubininis' gen. nov., sp. nov. and a New Species 'Candidatus Thiothrix putei' sp. nov. in the Family Thiotrichaceae, Some Members of Which Have Traits of Both Na+- and H+-Motive Energetics.</title>
        <authorList>
            <person name="Ravin N.V."/>
            <person name="Muntyan M.S."/>
            <person name="Smolyakov D.D."/>
            <person name="Rudenko T.S."/>
            <person name="Beletsky A.V."/>
            <person name="Mardanov A.V."/>
            <person name="Grabovich M.Y."/>
        </authorList>
    </citation>
    <scope>NUCLEOTIDE SEQUENCE</scope>
    <source>
        <strain evidence="15">GKL-01</strain>
    </source>
</reference>
<dbReference type="InterPro" id="IPR025202">
    <property type="entry name" value="PLD-like_dom"/>
</dbReference>
<keyword evidence="9 13" id="KW-0472">Membrane</keyword>
<evidence type="ECO:0000256" key="12">
    <source>
        <dbReference type="NCBIfam" id="TIGR04265"/>
    </source>
</evidence>
<gene>
    <name evidence="15" type="primary">cls</name>
    <name evidence="15" type="ORF">QJT80_01030</name>
</gene>
<dbReference type="AlphaFoldDB" id="A0AA95KKK6"/>
<dbReference type="CDD" id="cd09158">
    <property type="entry name" value="PLDc_EcCLS_like_2"/>
    <property type="match status" value="1"/>
</dbReference>